<evidence type="ECO:0000313" key="2">
    <source>
        <dbReference type="EMBL" id="MFC4720705.1"/>
    </source>
</evidence>
<dbReference type="EC" id="3.1.-.-" evidence="2"/>
<sequence length="316" mass="36972">MKLQTEIPLQPQTFNQIDYHSKICLFGSCFAEHIGQKLDYFKFQNELNPFGILFHPLAIENLITAAINKKVYSESDIFFHNEQWHSFETHSRLSSTSKDELLNSLNKYVKSTSQQIHDATHIIFTLGTSWVYRYIETDIVVANCHKIPQKKFVKELLTVDEVSESLQGTVSLIRSINPKATLVFTVSPVRHLKDGFIENTQSKSHLIAAIHQLVEPRQNTHYFPSYEIMMDQLRDYRFYSEDMIHPNQTAVDFIWGQFKKVWIANEASVTMDQIDGIQKGMQHRPFHPNSEAHQEFLQNLEQKKKDLMRQFPHLKF</sequence>
<accession>A0ABV9MZG8</accession>
<dbReference type="Proteomes" id="UP001595953">
    <property type="component" value="Unassembled WGS sequence"/>
</dbReference>
<dbReference type="RefSeq" id="WP_387959741.1">
    <property type="nucleotide sequence ID" value="NZ_JBHSGP010000004.1"/>
</dbReference>
<dbReference type="Gene3D" id="3.40.50.1110">
    <property type="entry name" value="SGNH hydrolase"/>
    <property type="match status" value="1"/>
</dbReference>
<keyword evidence="3" id="KW-1185">Reference proteome</keyword>
<feature type="domain" description="GSCFA" evidence="1">
    <location>
        <begin position="22"/>
        <end position="258"/>
    </location>
</feature>
<proteinExistence type="predicted"/>
<organism evidence="2 3">
    <name type="scientific">Geojedonia litorea</name>
    <dbReference type="NCBI Taxonomy" id="1268269"/>
    <lineage>
        <taxon>Bacteria</taxon>
        <taxon>Pseudomonadati</taxon>
        <taxon>Bacteroidota</taxon>
        <taxon>Flavobacteriia</taxon>
        <taxon>Flavobacteriales</taxon>
        <taxon>Flavobacteriaceae</taxon>
        <taxon>Geojedonia</taxon>
    </lineage>
</organism>
<evidence type="ECO:0000259" key="1">
    <source>
        <dbReference type="Pfam" id="PF08885"/>
    </source>
</evidence>
<reference evidence="3" key="1">
    <citation type="journal article" date="2019" name="Int. J. Syst. Evol. Microbiol.">
        <title>The Global Catalogue of Microorganisms (GCM) 10K type strain sequencing project: providing services to taxonomists for standard genome sequencing and annotation.</title>
        <authorList>
            <consortium name="The Broad Institute Genomics Platform"/>
            <consortium name="The Broad Institute Genome Sequencing Center for Infectious Disease"/>
            <person name="Wu L."/>
            <person name="Ma J."/>
        </authorList>
    </citation>
    <scope>NUCLEOTIDE SEQUENCE [LARGE SCALE GENOMIC DNA]</scope>
    <source>
        <strain evidence="3">CCUG 63682</strain>
    </source>
</reference>
<keyword evidence="2" id="KW-0378">Hydrolase</keyword>
<name>A0ABV9MZG8_9FLAO</name>
<dbReference type="GO" id="GO:0016787">
    <property type="term" value="F:hydrolase activity"/>
    <property type="evidence" value="ECO:0007669"/>
    <property type="project" value="UniProtKB-KW"/>
</dbReference>
<dbReference type="CDD" id="cd00229">
    <property type="entry name" value="SGNH_hydrolase"/>
    <property type="match status" value="1"/>
</dbReference>
<protein>
    <submittedName>
        <fullName evidence="2">GSCFA domain-containing protein</fullName>
        <ecNumber evidence="2">3.1.-.-</ecNumber>
    </submittedName>
</protein>
<evidence type="ECO:0000313" key="3">
    <source>
        <dbReference type="Proteomes" id="UP001595953"/>
    </source>
</evidence>
<comment type="caution">
    <text evidence="2">The sequence shown here is derived from an EMBL/GenBank/DDBJ whole genome shotgun (WGS) entry which is preliminary data.</text>
</comment>
<dbReference type="InterPro" id="IPR036514">
    <property type="entry name" value="SGNH_hydro_sf"/>
</dbReference>
<gene>
    <name evidence="2" type="ORF">ACFO5O_00110</name>
</gene>
<dbReference type="Pfam" id="PF08885">
    <property type="entry name" value="GSCFA"/>
    <property type="match status" value="1"/>
</dbReference>
<dbReference type="SUPFAM" id="SSF52266">
    <property type="entry name" value="SGNH hydrolase"/>
    <property type="match status" value="1"/>
</dbReference>
<dbReference type="EMBL" id="JBHSGP010000004">
    <property type="protein sequence ID" value="MFC4720705.1"/>
    <property type="molecule type" value="Genomic_DNA"/>
</dbReference>
<dbReference type="InterPro" id="IPR014982">
    <property type="entry name" value="GSCFA"/>
</dbReference>